<sequence length="594" mass="64371">MTLVTGLFLLFSFVSPVLSRSESQPGAASSSRVCRRWGHTSSLFENILHIYGGHLWREEANIGTDNSTLSRDFISLDLSIDFPLANTSFIGLQVPPKPGPPKVEHGSFWVNEAQSKLVFYGGSFEQNPTNVNDTVEAFSLWSYDLQTSQWQKETTSGDPISRASVGASAYYKGTGYYRGGQIDSTTSSGWPAGDNLILSGMLTVDLAKSSFINKTQGFSVFRFQDAQNTGFQYKDGNLVPITFNGRDYLVNLAGGGPRGHALPLDNVYIYDIEVDKWYRQPVSGPVPINTRGACTVANYAPDNSSIQITMFGGVVYNAAKDSFDATDNTWILTIPSFSWIFAGNSTAPIGPGERQDHTCHISGSQMVVIGGRNGSNACENSGMWVFDTAKLEWQTSFTTDTSYLVPKAVTNIIQGDANGGAPWDNLPFKKGPDNTSPFYNVTSSPSTGSGNQTPAGAIAGGVVGGLIFIGAIAVVLWLYRKKSLERMTDAPVPPPPDDNQEHEQREKGTKISELGNQTPSSYAAGYNAHPAQLYGDSSFPVELDTRAQGLDSSASSPMVYELPSRYTRINIGPTSNQPLIQTYQENIEVAHAVR</sequence>
<dbReference type="SUPFAM" id="SSF50965">
    <property type="entry name" value="Galactose oxidase, central domain"/>
    <property type="match status" value="1"/>
</dbReference>
<comment type="caution">
    <text evidence="4">The sequence shown here is derived from an EMBL/GenBank/DDBJ whole genome shotgun (WGS) entry which is preliminary data.</text>
</comment>
<feature type="signal peptide" evidence="3">
    <location>
        <begin position="1"/>
        <end position="19"/>
    </location>
</feature>
<keyword evidence="2" id="KW-0812">Transmembrane</keyword>
<dbReference type="eggNOG" id="ENOG502RM13">
    <property type="taxonomic scope" value="Eukaryota"/>
</dbReference>
<dbReference type="PANTHER" id="PTHR23244:SF492">
    <property type="entry name" value="KELCH DOMAIN-CONTAINING PROTEIN-CONTAINING PROTEIN"/>
    <property type="match status" value="1"/>
</dbReference>
<dbReference type="Proteomes" id="UP000015100">
    <property type="component" value="Unassembled WGS sequence"/>
</dbReference>
<dbReference type="STRING" id="1284197.S8A4Q8"/>
<feature type="chain" id="PRO_5004547731" evidence="3">
    <location>
        <begin position="20"/>
        <end position="594"/>
    </location>
</feature>
<keyword evidence="3" id="KW-0732">Signal</keyword>
<dbReference type="EMBL" id="AQGS01000592">
    <property type="protein sequence ID" value="EPS37995.1"/>
    <property type="molecule type" value="Genomic_DNA"/>
</dbReference>
<dbReference type="PANTHER" id="PTHR23244">
    <property type="entry name" value="KELCH REPEAT DOMAIN"/>
    <property type="match status" value="1"/>
</dbReference>
<keyword evidence="2" id="KW-0472">Membrane</keyword>
<feature type="compositionally biased region" description="Basic and acidic residues" evidence="1">
    <location>
        <begin position="499"/>
        <end position="510"/>
    </location>
</feature>
<evidence type="ECO:0000256" key="2">
    <source>
        <dbReference type="SAM" id="Phobius"/>
    </source>
</evidence>
<dbReference type="OrthoDB" id="10251809at2759"/>
<feature type="transmembrane region" description="Helical" evidence="2">
    <location>
        <begin position="455"/>
        <end position="479"/>
    </location>
</feature>
<accession>S8A4Q8</accession>
<feature type="region of interest" description="Disordered" evidence="1">
    <location>
        <begin position="487"/>
        <end position="527"/>
    </location>
</feature>
<dbReference type="InterPro" id="IPR011043">
    <property type="entry name" value="Gal_Oxase/kelch_b-propeller"/>
</dbReference>
<dbReference type="Gene3D" id="2.120.10.80">
    <property type="entry name" value="Kelch-type beta propeller"/>
    <property type="match status" value="2"/>
</dbReference>
<dbReference type="AlphaFoldDB" id="S8A4Q8"/>
<evidence type="ECO:0000313" key="4">
    <source>
        <dbReference type="EMBL" id="EPS37995.1"/>
    </source>
</evidence>
<keyword evidence="5" id="KW-1185">Reference proteome</keyword>
<dbReference type="Pfam" id="PF24681">
    <property type="entry name" value="Kelch_KLHDC2_KLHL20_DRC7"/>
    <property type="match status" value="1"/>
</dbReference>
<protein>
    <submittedName>
        <fullName evidence="4">Uncharacterized protein</fullName>
    </submittedName>
</protein>
<dbReference type="InterPro" id="IPR015915">
    <property type="entry name" value="Kelch-typ_b-propeller"/>
</dbReference>
<evidence type="ECO:0000256" key="1">
    <source>
        <dbReference type="SAM" id="MobiDB-lite"/>
    </source>
</evidence>
<reference evidence="5" key="2">
    <citation type="submission" date="2013-04" db="EMBL/GenBank/DDBJ databases">
        <title>Genomic mechanisms accounting for the adaptation to parasitism in nematode-trapping fungi.</title>
        <authorList>
            <person name="Ahren D.G."/>
        </authorList>
    </citation>
    <scope>NUCLEOTIDE SEQUENCE [LARGE SCALE GENOMIC DNA]</scope>
    <source>
        <strain evidence="5">CBS 200.50</strain>
    </source>
</reference>
<name>S8A4Q8_DACHA</name>
<evidence type="ECO:0000256" key="3">
    <source>
        <dbReference type="SAM" id="SignalP"/>
    </source>
</evidence>
<evidence type="ECO:0000313" key="5">
    <source>
        <dbReference type="Proteomes" id="UP000015100"/>
    </source>
</evidence>
<dbReference type="OMA" id="GTIMVEM"/>
<reference evidence="4 5" key="1">
    <citation type="journal article" date="2013" name="PLoS Genet.">
        <title>Genomic mechanisms accounting for the adaptation to parasitism in nematode-trapping fungi.</title>
        <authorList>
            <person name="Meerupati T."/>
            <person name="Andersson K.M."/>
            <person name="Friman E."/>
            <person name="Kumar D."/>
            <person name="Tunlid A."/>
            <person name="Ahren D."/>
        </authorList>
    </citation>
    <scope>NUCLEOTIDE SEQUENCE [LARGE SCALE GENOMIC DNA]</scope>
    <source>
        <strain evidence="4 5">CBS 200.50</strain>
    </source>
</reference>
<dbReference type="SUPFAM" id="SSF117281">
    <property type="entry name" value="Kelch motif"/>
    <property type="match status" value="1"/>
</dbReference>
<gene>
    <name evidence="4" type="ORF">H072_8274</name>
</gene>
<keyword evidence="2" id="KW-1133">Transmembrane helix</keyword>
<proteinExistence type="predicted"/>
<dbReference type="HOGENOM" id="CLU_012508_2_0_1"/>
<organism evidence="4 5">
    <name type="scientific">Dactylellina haptotyla (strain CBS 200.50)</name>
    <name type="common">Nematode-trapping fungus</name>
    <name type="synonym">Monacrosporium haptotylum</name>
    <dbReference type="NCBI Taxonomy" id="1284197"/>
    <lineage>
        <taxon>Eukaryota</taxon>
        <taxon>Fungi</taxon>
        <taxon>Dikarya</taxon>
        <taxon>Ascomycota</taxon>
        <taxon>Pezizomycotina</taxon>
        <taxon>Orbiliomycetes</taxon>
        <taxon>Orbiliales</taxon>
        <taxon>Orbiliaceae</taxon>
        <taxon>Dactylellina</taxon>
    </lineage>
</organism>